<reference evidence="1 2" key="1">
    <citation type="submission" date="2019-08" db="EMBL/GenBank/DDBJ databases">
        <title>Deep-cultivation of Planctomycetes and their phenomic and genomic characterization uncovers novel biology.</title>
        <authorList>
            <person name="Wiegand S."/>
            <person name="Jogler M."/>
            <person name="Boedeker C."/>
            <person name="Pinto D."/>
            <person name="Vollmers J."/>
            <person name="Rivas-Marin E."/>
            <person name="Kohn T."/>
            <person name="Peeters S.H."/>
            <person name="Heuer A."/>
            <person name="Rast P."/>
            <person name="Oberbeckmann S."/>
            <person name="Bunk B."/>
            <person name="Jeske O."/>
            <person name="Meyerdierks A."/>
            <person name="Storesund J.E."/>
            <person name="Kallscheuer N."/>
            <person name="Luecker S."/>
            <person name="Lage O.M."/>
            <person name="Pohl T."/>
            <person name="Merkel B.J."/>
            <person name="Hornburger P."/>
            <person name="Mueller R.-W."/>
            <person name="Bruemmer F."/>
            <person name="Labrenz M."/>
            <person name="Spormann A.M."/>
            <person name="Op den Camp H."/>
            <person name="Overmann J."/>
            <person name="Amann R."/>
            <person name="Jetten M.S.M."/>
            <person name="Mascher T."/>
            <person name="Medema M.H."/>
            <person name="Devos D.P."/>
            <person name="Kaster A.-K."/>
            <person name="Ovreas L."/>
            <person name="Rohde M."/>
            <person name="Galperin M.Y."/>
            <person name="Jogler C."/>
        </authorList>
    </citation>
    <scope>NUCLEOTIDE SEQUENCE [LARGE SCALE GENOMIC DNA]</scope>
    <source>
        <strain evidence="1 2">UC8</strain>
    </source>
</reference>
<accession>A0A5B9R713</accession>
<gene>
    <name evidence="1" type="ORF">UC8_44700</name>
</gene>
<organism evidence="1 2">
    <name type="scientific">Roseimaritima ulvae</name>
    <dbReference type="NCBI Taxonomy" id="980254"/>
    <lineage>
        <taxon>Bacteria</taxon>
        <taxon>Pseudomonadati</taxon>
        <taxon>Planctomycetota</taxon>
        <taxon>Planctomycetia</taxon>
        <taxon>Pirellulales</taxon>
        <taxon>Pirellulaceae</taxon>
        <taxon>Roseimaritima</taxon>
    </lineage>
</organism>
<protein>
    <submittedName>
        <fullName evidence="1">Uncharacterized protein</fullName>
    </submittedName>
</protein>
<proteinExistence type="predicted"/>
<dbReference type="KEGG" id="rul:UC8_44700"/>
<dbReference type="Proteomes" id="UP000325286">
    <property type="component" value="Chromosome"/>
</dbReference>
<keyword evidence="2" id="KW-1185">Reference proteome</keyword>
<evidence type="ECO:0000313" key="1">
    <source>
        <dbReference type="EMBL" id="QEG42431.1"/>
    </source>
</evidence>
<dbReference type="AlphaFoldDB" id="A0A5B9R713"/>
<sequence>MGPRPVCVVRCVRESVGDKHRWWWFDGSPPLADAFGLNDCSDFSSQTNDGFEI</sequence>
<name>A0A5B9R713_9BACT</name>
<dbReference type="EMBL" id="CP042914">
    <property type="protein sequence ID" value="QEG42431.1"/>
    <property type="molecule type" value="Genomic_DNA"/>
</dbReference>
<evidence type="ECO:0000313" key="2">
    <source>
        <dbReference type="Proteomes" id="UP000325286"/>
    </source>
</evidence>